<evidence type="ECO:0000313" key="1">
    <source>
        <dbReference type="EMBL" id="KAK3521433.1"/>
    </source>
</evidence>
<proteinExistence type="predicted"/>
<evidence type="ECO:0000313" key="2">
    <source>
        <dbReference type="Proteomes" id="UP001274896"/>
    </source>
</evidence>
<gene>
    <name evidence="1" type="ORF">QTP70_004459</name>
</gene>
<comment type="caution">
    <text evidence="1">The sequence shown here is derived from an EMBL/GenBank/DDBJ whole genome shotgun (WGS) entry which is preliminary data.</text>
</comment>
<name>A0AAE0UXD4_9TELE</name>
<dbReference type="AlphaFoldDB" id="A0AAE0UXD4"/>
<organism evidence="1 2">
    <name type="scientific">Hemibagrus guttatus</name>
    <dbReference type="NCBI Taxonomy" id="175788"/>
    <lineage>
        <taxon>Eukaryota</taxon>
        <taxon>Metazoa</taxon>
        <taxon>Chordata</taxon>
        <taxon>Craniata</taxon>
        <taxon>Vertebrata</taxon>
        <taxon>Euteleostomi</taxon>
        <taxon>Actinopterygii</taxon>
        <taxon>Neopterygii</taxon>
        <taxon>Teleostei</taxon>
        <taxon>Ostariophysi</taxon>
        <taxon>Siluriformes</taxon>
        <taxon>Bagridae</taxon>
        <taxon>Hemibagrus</taxon>
    </lineage>
</organism>
<keyword evidence="2" id="KW-1185">Reference proteome</keyword>
<dbReference type="EMBL" id="JAUCMX010000015">
    <property type="protein sequence ID" value="KAK3521433.1"/>
    <property type="molecule type" value="Genomic_DNA"/>
</dbReference>
<protein>
    <submittedName>
        <fullName evidence="1">Uncharacterized protein</fullName>
    </submittedName>
</protein>
<reference evidence="1" key="1">
    <citation type="submission" date="2023-06" db="EMBL/GenBank/DDBJ databases">
        <title>Male Hemibagrus guttatus genome.</title>
        <authorList>
            <person name="Bian C."/>
        </authorList>
    </citation>
    <scope>NUCLEOTIDE SEQUENCE</scope>
    <source>
        <strain evidence="1">Male_cb2023</strain>
        <tissue evidence="1">Muscle</tissue>
    </source>
</reference>
<accession>A0AAE0UXD4</accession>
<sequence length="157" mass="17475">MQDDGEDSFKLHSVDLELEAVARLRQLKAALESSWTDAYLSQAQCTKDVARPGFVHSGAKVPHSLDVAGVENTSQAPGEDLSPSAATRFRDLDPEPLLSPSRDGMRRTRCAEPTELWSSIRLRQTEILKKDFRSLVEKVRTTLATTRIIVQFDNAHA</sequence>
<dbReference type="Proteomes" id="UP001274896">
    <property type="component" value="Unassembled WGS sequence"/>
</dbReference>